<evidence type="ECO:0000256" key="9">
    <source>
        <dbReference type="PIRNR" id="PIRNR009449"/>
    </source>
</evidence>
<dbReference type="InterPro" id="IPR007238">
    <property type="entry name" value="DNA_primase_lsu_euk/arc"/>
</dbReference>
<dbReference type="GO" id="GO:0006270">
    <property type="term" value="P:DNA replication initiation"/>
    <property type="evidence" value="ECO:0007669"/>
    <property type="project" value="TreeGrafter"/>
</dbReference>
<proteinExistence type="inferred from homology"/>
<protein>
    <recommendedName>
        <fullName evidence="9">DNA primase large subunit</fullName>
    </recommendedName>
</protein>
<dbReference type="GO" id="GO:0051539">
    <property type="term" value="F:4 iron, 4 sulfur cluster binding"/>
    <property type="evidence" value="ECO:0007669"/>
    <property type="project" value="UniProtKB-UniRule"/>
</dbReference>
<evidence type="ECO:0000256" key="6">
    <source>
        <dbReference type="ARBA" id="ARBA00023004"/>
    </source>
</evidence>
<dbReference type="GO" id="GO:0006269">
    <property type="term" value="P:DNA replication, synthesis of primer"/>
    <property type="evidence" value="ECO:0007669"/>
    <property type="project" value="UniProtKB-KW"/>
</dbReference>
<keyword evidence="6 9" id="KW-0408">Iron</keyword>
<evidence type="ECO:0000256" key="1">
    <source>
        <dbReference type="ARBA" id="ARBA00010564"/>
    </source>
</evidence>
<keyword evidence="4 9" id="KW-0235">DNA replication</keyword>
<dbReference type="Pfam" id="PF26466">
    <property type="entry name" value="DNA_primase_lrg_N"/>
    <property type="match status" value="1"/>
</dbReference>
<evidence type="ECO:0000256" key="3">
    <source>
        <dbReference type="ARBA" id="ARBA00022515"/>
    </source>
</evidence>
<evidence type="ECO:0000256" key="2">
    <source>
        <dbReference type="ARBA" id="ARBA00022485"/>
    </source>
</evidence>
<dbReference type="FunCoup" id="A0A168QMW1">
    <property type="interactions" value="483"/>
</dbReference>
<keyword evidence="13" id="KW-1185">Reference proteome</keyword>
<dbReference type="OMA" id="RINYKPW"/>
<dbReference type="Pfam" id="PF04104">
    <property type="entry name" value="DNA_primase_lrg"/>
    <property type="match status" value="1"/>
</dbReference>
<evidence type="ECO:0000259" key="11">
    <source>
        <dbReference type="Pfam" id="PF04104"/>
    </source>
</evidence>
<dbReference type="AlphaFoldDB" id="A0A168QMW1"/>
<keyword evidence="2 9" id="KW-0004">4Fe-4S</keyword>
<evidence type="ECO:0000256" key="8">
    <source>
        <dbReference type="ARBA" id="ARBA00023125"/>
    </source>
</evidence>
<evidence type="ECO:0000256" key="7">
    <source>
        <dbReference type="ARBA" id="ARBA00023014"/>
    </source>
</evidence>
<dbReference type="Proteomes" id="UP000078561">
    <property type="component" value="Unassembled WGS sequence"/>
</dbReference>
<dbReference type="Gene3D" id="1.20.930.80">
    <property type="match status" value="1"/>
</dbReference>
<sequence>MSNSGKSRVNRFAAATALKRRKVHLDQPDQTLATDYPCRLNLYLRPPPPDFTIEEFERFALDRLQGKKVDALLKTLEVGKLRNRPNDEYKNDIQQVLDKYLPLNSDGDITEERRKDHISHFVLRLVYCRTEESRHWFLQQEHALFKYRFEQESTEGKRRFLETANLDWEVVDADTKKQLLPFLQKCACLEMEKSAVASYVANETYYELDFEKVPDLVGNRQAYLHKGKVYVPMLHQTSLVMDEFDTRLSRMLEATAQSLPRLDNDDRLKPILMNIQKQYSGNMYTRLMGITDDLKASEVDMMVEHHAPLCMKTLHGALRRDKHLKYGGRMQYGLFLKAIGLSIEEALLFWRTAFANKTDEQFQKEYAYNIRHNYGLEGKRVDYSAYSKIIKSNGPSTGDYHGCPFRHFSSGNLEARLYKDKISQSDVKQLVDLVRGSYYQVACTKYFELTHPHHQKIDIIEHPNSYYELSLDDKEE</sequence>
<dbReference type="GO" id="GO:0003677">
    <property type="term" value="F:DNA binding"/>
    <property type="evidence" value="ECO:0007669"/>
    <property type="project" value="UniProtKB-UniRule"/>
</dbReference>
<accession>A0A168QMW1</accession>
<evidence type="ECO:0000313" key="13">
    <source>
        <dbReference type="Proteomes" id="UP000078561"/>
    </source>
</evidence>
<comment type="cofactor">
    <cofactor evidence="9">
        <name>[4Fe-4S] cluster</name>
        <dbReference type="ChEBI" id="CHEBI:49883"/>
    </cofactor>
    <text evidence="9">Binds 1 [4Fe-4S] cluster.</text>
</comment>
<dbReference type="PIRSF" id="PIRSF009449">
    <property type="entry name" value="DNA_primase_large_subunit"/>
    <property type="match status" value="1"/>
</dbReference>
<feature type="binding site" evidence="10">
    <location>
        <position position="403"/>
    </location>
    <ligand>
        <name>[4Fe-4S] cluster</name>
        <dbReference type="ChEBI" id="CHEBI:49883"/>
    </ligand>
</feature>
<dbReference type="CDD" id="cd07322">
    <property type="entry name" value="PriL_PriS_Eukaryotic"/>
    <property type="match status" value="1"/>
</dbReference>
<evidence type="ECO:0000313" key="12">
    <source>
        <dbReference type="EMBL" id="SAM05134.1"/>
    </source>
</evidence>
<name>A0A168QMW1_ABSGL</name>
<dbReference type="InterPro" id="IPR058560">
    <property type="entry name" value="DNA_primase_C"/>
</dbReference>
<evidence type="ECO:0000256" key="10">
    <source>
        <dbReference type="PIRSR" id="PIRSR009449-1"/>
    </source>
</evidence>
<dbReference type="PANTHER" id="PTHR10537:SF3">
    <property type="entry name" value="DNA PRIMASE LARGE SUBUNIT"/>
    <property type="match status" value="1"/>
</dbReference>
<feature type="domain" description="DNA primase large subunit C-terminal" evidence="11">
    <location>
        <begin position="302"/>
        <end position="467"/>
    </location>
</feature>
<gene>
    <name evidence="12" type="primary">ABSGL_11000.1 scaffold 12038</name>
</gene>
<dbReference type="STRING" id="4829.A0A168QMW1"/>
<evidence type="ECO:0000256" key="4">
    <source>
        <dbReference type="ARBA" id="ARBA00022705"/>
    </source>
</evidence>
<evidence type="ECO:0000256" key="5">
    <source>
        <dbReference type="ARBA" id="ARBA00022723"/>
    </source>
</evidence>
<keyword evidence="7 9" id="KW-0411">Iron-sulfur</keyword>
<dbReference type="GO" id="GO:0005658">
    <property type="term" value="C:alpha DNA polymerase:primase complex"/>
    <property type="evidence" value="ECO:0007669"/>
    <property type="project" value="TreeGrafter"/>
</dbReference>
<keyword evidence="3 9" id="KW-0639">Primosome</keyword>
<dbReference type="EMBL" id="LT554419">
    <property type="protein sequence ID" value="SAM05134.1"/>
    <property type="molecule type" value="Genomic_DNA"/>
</dbReference>
<dbReference type="PANTHER" id="PTHR10537">
    <property type="entry name" value="DNA PRIMASE LARGE SUBUNIT"/>
    <property type="match status" value="1"/>
</dbReference>
<keyword evidence="8 9" id="KW-0238">DNA-binding</keyword>
<dbReference type="InParanoid" id="A0A168QMW1"/>
<comment type="similarity">
    <text evidence="1 9">Belongs to the eukaryotic-type primase large subunit family.</text>
</comment>
<reference evidence="12" key="1">
    <citation type="submission" date="2016-04" db="EMBL/GenBank/DDBJ databases">
        <authorList>
            <person name="Evans L.H."/>
            <person name="Alamgir A."/>
            <person name="Owens N."/>
            <person name="Weber N.D."/>
            <person name="Virtaneva K."/>
            <person name="Barbian K."/>
            <person name="Babar A."/>
            <person name="Rosenke K."/>
        </authorList>
    </citation>
    <scope>NUCLEOTIDE SEQUENCE [LARGE SCALE GENOMIC DNA]</scope>
    <source>
        <strain evidence="12">CBS 101.48</strain>
    </source>
</reference>
<feature type="binding site" evidence="10">
    <location>
        <position position="310"/>
    </location>
    <ligand>
        <name>[4Fe-4S] cluster</name>
        <dbReference type="ChEBI" id="CHEBI:49883"/>
    </ligand>
</feature>
<dbReference type="InterPro" id="IPR016558">
    <property type="entry name" value="DNA_primase_lsu_euk"/>
</dbReference>
<dbReference type="GO" id="GO:0046872">
    <property type="term" value="F:metal ion binding"/>
    <property type="evidence" value="ECO:0007669"/>
    <property type="project" value="UniProtKB-UniRule"/>
</dbReference>
<dbReference type="OrthoDB" id="421393at2759"/>
<feature type="binding site" evidence="10">
    <location>
        <position position="443"/>
    </location>
    <ligand>
        <name>[4Fe-4S] cluster</name>
        <dbReference type="ChEBI" id="CHEBI:49883"/>
    </ligand>
</feature>
<organism evidence="12">
    <name type="scientific">Absidia glauca</name>
    <name type="common">Pin mould</name>
    <dbReference type="NCBI Taxonomy" id="4829"/>
    <lineage>
        <taxon>Eukaryota</taxon>
        <taxon>Fungi</taxon>
        <taxon>Fungi incertae sedis</taxon>
        <taxon>Mucoromycota</taxon>
        <taxon>Mucoromycotina</taxon>
        <taxon>Mucoromycetes</taxon>
        <taxon>Mucorales</taxon>
        <taxon>Cunninghamellaceae</taxon>
        <taxon>Absidia</taxon>
    </lineage>
</organism>
<comment type="function">
    <text evidence="9">DNA primase is the polymerase that synthesizes small RNA primers for the Okazaki fragments made during discontinuous DNA replication.</text>
</comment>
<keyword evidence="5 9" id="KW-0479">Metal-binding</keyword>